<gene>
    <name evidence="2" type="ORF">DSOL_3850</name>
</gene>
<reference evidence="2 3" key="1">
    <citation type="submission" date="2016-09" db="EMBL/GenBank/DDBJ databases">
        <title>Complete genome of Desulfosporosinus sp. OL.</title>
        <authorList>
            <person name="Mardanov A."/>
            <person name="Beletsky A."/>
            <person name="Panova A."/>
            <person name="Karnachuk O."/>
            <person name="Ravin N."/>
        </authorList>
    </citation>
    <scope>NUCLEOTIDE SEQUENCE [LARGE SCALE GENOMIC DNA]</scope>
    <source>
        <strain evidence="2 3">OL</strain>
    </source>
</reference>
<evidence type="ECO:0000256" key="1">
    <source>
        <dbReference type="SAM" id="Phobius"/>
    </source>
</evidence>
<evidence type="ECO:0000313" key="3">
    <source>
        <dbReference type="Proteomes" id="UP000186102"/>
    </source>
</evidence>
<dbReference type="Proteomes" id="UP000186102">
    <property type="component" value="Unassembled WGS sequence"/>
</dbReference>
<organism evidence="2 3">
    <name type="scientific">Desulfosporosinus metallidurans</name>
    <dbReference type="NCBI Taxonomy" id="1888891"/>
    <lineage>
        <taxon>Bacteria</taxon>
        <taxon>Bacillati</taxon>
        <taxon>Bacillota</taxon>
        <taxon>Clostridia</taxon>
        <taxon>Eubacteriales</taxon>
        <taxon>Desulfitobacteriaceae</taxon>
        <taxon>Desulfosporosinus</taxon>
    </lineage>
</organism>
<evidence type="ECO:0000313" key="2">
    <source>
        <dbReference type="EMBL" id="OLN28773.1"/>
    </source>
</evidence>
<dbReference type="RefSeq" id="WP_170871556.1">
    <property type="nucleotide sequence ID" value="NZ_MLBF01000039.1"/>
</dbReference>
<name>A0A1Q8QN56_9FIRM</name>
<dbReference type="AlphaFoldDB" id="A0A1Q8QN56"/>
<keyword evidence="1" id="KW-1133">Transmembrane helix</keyword>
<accession>A0A1Q8QN56</accession>
<dbReference type="EMBL" id="MLBF01000039">
    <property type="protein sequence ID" value="OLN28773.1"/>
    <property type="molecule type" value="Genomic_DNA"/>
</dbReference>
<protein>
    <submittedName>
        <fullName evidence="2">Nitrogen assimilation regulatory protein</fullName>
    </submittedName>
</protein>
<sequence>MRTAFDATSAEITVGVVLCVSKALSVSMPYLVVILLFGILNFLTFTVRMGMRM</sequence>
<keyword evidence="1" id="KW-0812">Transmembrane</keyword>
<proteinExistence type="predicted"/>
<feature type="transmembrane region" description="Helical" evidence="1">
    <location>
        <begin position="28"/>
        <end position="47"/>
    </location>
</feature>
<keyword evidence="3" id="KW-1185">Reference proteome</keyword>
<comment type="caution">
    <text evidence="2">The sequence shown here is derived from an EMBL/GenBank/DDBJ whole genome shotgun (WGS) entry which is preliminary data.</text>
</comment>
<dbReference type="STRING" id="1888891.DSOL_3850"/>
<keyword evidence="1" id="KW-0472">Membrane</keyword>